<keyword evidence="2" id="KW-0012">Acyltransferase</keyword>
<evidence type="ECO:0000256" key="2">
    <source>
        <dbReference type="ARBA" id="ARBA00023315"/>
    </source>
</evidence>
<comment type="caution">
    <text evidence="4">The sequence shown here is derived from an EMBL/GenBank/DDBJ whole genome shotgun (WGS) entry which is preliminary data.</text>
</comment>
<protein>
    <submittedName>
        <fullName evidence="4">GNAT family N-acetyltransferase</fullName>
    </submittedName>
</protein>
<accession>A0ABS5KTV3</accession>
<keyword evidence="5" id="KW-1185">Reference proteome</keyword>
<evidence type="ECO:0000313" key="4">
    <source>
        <dbReference type="EMBL" id="MBS2549445.1"/>
    </source>
</evidence>
<evidence type="ECO:0000256" key="1">
    <source>
        <dbReference type="ARBA" id="ARBA00022679"/>
    </source>
</evidence>
<dbReference type="InterPro" id="IPR050832">
    <property type="entry name" value="Bact_Acetyltransf"/>
</dbReference>
<organism evidence="4 5">
    <name type="scientific">Catenulispora pinistramenti</name>
    <dbReference type="NCBI Taxonomy" id="2705254"/>
    <lineage>
        <taxon>Bacteria</taxon>
        <taxon>Bacillati</taxon>
        <taxon>Actinomycetota</taxon>
        <taxon>Actinomycetes</taxon>
        <taxon>Catenulisporales</taxon>
        <taxon>Catenulisporaceae</taxon>
        <taxon>Catenulispora</taxon>
    </lineage>
</organism>
<gene>
    <name evidence="4" type="ORF">KGQ19_21510</name>
</gene>
<dbReference type="Pfam" id="PF00583">
    <property type="entry name" value="Acetyltransf_1"/>
    <property type="match status" value="1"/>
</dbReference>
<keyword evidence="1" id="KW-0808">Transferase</keyword>
<dbReference type="EMBL" id="JAAFYZ010000072">
    <property type="protein sequence ID" value="MBS2549445.1"/>
    <property type="molecule type" value="Genomic_DNA"/>
</dbReference>
<proteinExistence type="predicted"/>
<dbReference type="SUPFAM" id="SSF55729">
    <property type="entry name" value="Acyl-CoA N-acyltransferases (Nat)"/>
    <property type="match status" value="1"/>
</dbReference>
<dbReference type="PANTHER" id="PTHR43877:SF1">
    <property type="entry name" value="ACETYLTRANSFERASE"/>
    <property type="match status" value="1"/>
</dbReference>
<dbReference type="PANTHER" id="PTHR43877">
    <property type="entry name" value="AMINOALKYLPHOSPHONATE N-ACETYLTRANSFERASE-RELATED-RELATED"/>
    <property type="match status" value="1"/>
</dbReference>
<name>A0ABS5KTV3_9ACTN</name>
<dbReference type="PROSITE" id="PS51186">
    <property type="entry name" value="GNAT"/>
    <property type="match status" value="1"/>
</dbReference>
<dbReference type="RefSeq" id="WP_212011000.1">
    <property type="nucleotide sequence ID" value="NZ_JAAFYZ010000072.1"/>
</dbReference>
<evidence type="ECO:0000259" key="3">
    <source>
        <dbReference type="PROSITE" id="PS51186"/>
    </source>
</evidence>
<dbReference type="Proteomes" id="UP000730482">
    <property type="component" value="Unassembled WGS sequence"/>
</dbReference>
<sequence>MSEILIRASRAGDGVAGAQVWREMGSLFSATNPDTFHVPDSEGLAEWLEEIHAHKRAADDSLLLVAEVDGVVAGTLGATLHEPIEGAHRELQTDFGRRRLHIDSLGVLGAYRRDGVGTALMQAAEAWGRERGAELVLLETETNNALSVPFYEKRMGYSPREFVFRKELGAETV</sequence>
<dbReference type="CDD" id="cd04301">
    <property type="entry name" value="NAT_SF"/>
    <property type="match status" value="1"/>
</dbReference>
<evidence type="ECO:0000313" key="5">
    <source>
        <dbReference type="Proteomes" id="UP000730482"/>
    </source>
</evidence>
<dbReference type="Gene3D" id="3.40.630.30">
    <property type="match status" value="1"/>
</dbReference>
<dbReference type="InterPro" id="IPR016181">
    <property type="entry name" value="Acyl_CoA_acyltransferase"/>
</dbReference>
<dbReference type="InterPro" id="IPR000182">
    <property type="entry name" value="GNAT_dom"/>
</dbReference>
<reference evidence="4 5" key="1">
    <citation type="submission" date="2020-02" db="EMBL/GenBank/DDBJ databases">
        <title>Acidophilic actinobacteria isolated from forest soil.</title>
        <authorList>
            <person name="Golinska P."/>
        </authorList>
    </citation>
    <scope>NUCLEOTIDE SEQUENCE [LARGE SCALE GENOMIC DNA]</scope>
    <source>
        <strain evidence="4 5">NL8</strain>
    </source>
</reference>
<feature type="domain" description="N-acetyltransferase" evidence="3">
    <location>
        <begin position="4"/>
        <end position="173"/>
    </location>
</feature>